<dbReference type="GO" id="GO:0010333">
    <property type="term" value="F:terpene synthase activity"/>
    <property type="evidence" value="ECO:0007669"/>
    <property type="project" value="InterPro"/>
</dbReference>
<dbReference type="FunFam" id="1.50.10.130:FF:000001">
    <property type="entry name" value="Isoprene synthase, chloroplastic"/>
    <property type="match status" value="1"/>
</dbReference>
<dbReference type="CDD" id="cd00684">
    <property type="entry name" value="Terpene_cyclase_plant_C1"/>
    <property type="match status" value="1"/>
</dbReference>
<dbReference type="AlphaFoldDB" id="A0A2Z6E9E7"/>
<keyword evidence="2" id="KW-0479">Metal-binding</keyword>
<feature type="domain" description="Terpene synthase metal-binding" evidence="6">
    <location>
        <begin position="261"/>
        <end position="500"/>
    </location>
</feature>
<sequence length="557" mass="64653">MSCNVSAAPKFIHNAEKDSTRRWANYQPSIWGDHFLSYASDSMGTDDGSVKHQELKDEIRKMLKADMNKPLQKLDLIDAMQRLGVSYHFESEINEILEKMNEAHHLEDDKNGDLYYISLQFRLLRQNGYKISADVFNKFKDSDEKFKASLVNDVRGMLSLYEATHLRVHEENILDEGLAFTTTHLESVVTQNISPHAAQVKHALNRPIRKGLQRLEARHYIPFYQEEASHNESLLTFAKLDFNKLQKLHQKELSDITRWWKDLDFAHKLPFARDRIVECYFWILGVYFEPEYFLGRRMMTKVISMTSIMDDIYDVYGQIEELELLTSAIERWDISAIDQLPEYMKLFYGAFLDVYREIEIDMADQGNLYGLHYAKEAMKILVKNYFIEAEWCHQKYVPPMDEYMPVALVTCAYPMLATTSFLGMGDIATEAAFKWLFSNPKMVKASEIVCRFMDDIVSHKFEQSRGHVASSIECYMKQNGATEEEACSEFRKQVSNAWKDINEECLRPTAVPMPLLMRILNLTRVIDVLYKDADGYTHAGIVMKDFVASLLINPVPL</sequence>
<dbReference type="Pfam" id="PF03936">
    <property type="entry name" value="Terpene_synth_C"/>
    <property type="match status" value="1"/>
</dbReference>
<protein>
    <submittedName>
        <fullName evidence="7">Germacrene D synthase</fullName>
    </submittedName>
</protein>
<dbReference type="GO" id="GO:0000287">
    <property type="term" value="F:magnesium ion binding"/>
    <property type="evidence" value="ECO:0007669"/>
    <property type="project" value="InterPro"/>
</dbReference>
<gene>
    <name evidence="7" type="primary">ZpTPS2</name>
</gene>
<proteinExistence type="evidence at transcript level"/>
<dbReference type="PANTHER" id="PTHR31225:SF221">
    <property type="entry name" value="(-)-GERMACRENE D SYNTHASE"/>
    <property type="match status" value="1"/>
</dbReference>
<accession>A0A2Z6E9E7</accession>
<evidence type="ECO:0000256" key="1">
    <source>
        <dbReference type="ARBA" id="ARBA00001946"/>
    </source>
</evidence>
<dbReference type="GO" id="GO:0016102">
    <property type="term" value="P:diterpenoid biosynthetic process"/>
    <property type="evidence" value="ECO:0007669"/>
    <property type="project" value="InterPro"/>
</dbReference>
<dbReference type="InterPro" id="IPR036965">
    <property type="entry name" value="Terpene_synth_N_sf"/>
</dbReference>
<name>A0A2Z6E9E7_9ROSI</name>
<dbReference type="SUPFAM" id="SSF48576">
    <property type="entry name" value="Terpenoid synthases"/>
    <property type="match status" value="1"/>
</dbReference>
<dbReference type="InterPro" id="IPR008930">
    <property type="entry name" value="Terpenoid_cyclase/PrenylTrfase"/>
</dbReference>
<keyword evidence="3" id="KW-0460">Magnesium</keyword>
<evidence type="ECO:0000256" key="2">
    <source>
        <dbReference type="ARBA" id="ARBA00022723"/>
    </source>
</evidence>
<organism evidence="7">
    <name type="scientific">Zanthoxylum piperitum</name>
    <name type="common">Japanese pepper</name>
    <dbReference type="NCBI Taxonomy" id="354529"/>
    <lineage>
        <taxon>Eukaryota</taxon>
        <taxon>Viridiplantae</taxon>
        <taxon>Streptophyta</taxon>
        <taxon>Embryophyta</taxon>
        <taxon>Tracheophyta</taxon>
        <taxon>Spermatophyta</taxon>
        <taxon>Magnoliopsida</taxon>
        <taxon>eudicotyledons</taxon>
        <taxon>Gunneridae</taxon>
        <taxon>Pentapetalae</taxon>
        <taxon>rosids</taxon>
        <taxon>malvids</taxon>
        <taxon>Sapindales</taxon>
        <taxon>Rutaceae</taxon>
        <taxon>Zanthoxyloideae</taxon>
        <taxon>Zanthoxylum</taxon>
    </lineage>
</organism>
<evidence type="ECO:0000313" key="7">
    <source>
        <dbReference type="EMBL" id="BBD88589.1"/>
    </source>
</evidence>
<dbReference type="InterPro" id="IPR001906">
    <property type="entry name" value="Terpene_synth_N"/>
</dbReference>
<dbReference type="PANTHER" id="PTHR31225">
    <property type="entry name" value="OS04G0344100 PROTEIN-RELATED"/>
    <property type="match status" value="1"/>
</dbReference>
<dbReference type="InterPro" id="IPR005630">
    <property type="entry name" value="Terpene_synthase_metal-bd"/>
</dbReference>
<dbReference type="InterPro" id="IPR034741">
    <property type="entry name" value="Terpene_cyclase-like_1_C"/>
</dbReference>
<dbReference type="Gene3D" id="1.10.600.10">
    <property type="entry name" value="Farnesyl Diphosphate Synthase"/>
    <property type="match status" value="1"/>
</dbReference>
<dbReference type="SFLD" id="SFLDG01019">
    <property type="entry name" value="Terpene_Cyclase_Like_1_C_Termi"/>
    <property type="match status" value="1"/>
</dbReference>
<dbReference type="InterPro" id="IPR008949">
    <property type="entry name" value="Isoprenoid_synthase_dom_sf"/>
</dbReference>
<dbReference type="Pfam" id="PF01397">
    <property type="entry name" value="Terpene_synth"/>
    <property type="match status" value="1"/>
</dbReference>
<evidence type="ECO:0000259" key="6">
    <source>
        <dbReference type="Pfam" id="PF03936"/>
    </source>
</evidence>
<feature type="domain" description="Terpene synthase N-terminal" evidence="5">
    <location>
        <begin position="30"/>
        <end position="204"/>
    </location>
</feature>
<evidence type="ECO:0000256" key="3">
    <source>
        <dbReference type="ARBA" id="ARBA00022842"/>
    </source>
</evidence>
<comment type="cofactor">
    <cofactor evidence="1">
        <name>Mg(2+)</name>
        <dbReference type="ChEBI" id="CHEBI:18420"/>
    </cofactor>
</comment>
<dbReference type="SFLD" id="SFLDS00005">
    <property type="entry name" value="Isoprenoid_Synthase_Type_I"/>
    <property type="match status" value="1"/>
</dbReference>
<evidence type="ECO:0000256" key="4">
    <source>
        <dbReference type="ARBA" id="ARBA00023239"/>
    </source>
</evidence>
<reference evidence="7" key="1">
    <citation type="journal article" date="2017" name="Plant Biotechnol. (Sheffield)">
        <title>Biosynthesis of volatile terpenes that accumulate in the secretory cavities of young leaves of Japanese pepper (Zanthoxylum piperitum): Isolation and functional characterization of monoterpene and sesquiterpene synthase genes.</title>
        <authorList>
            <person name="Fujita Y."/>
            <person name="Koeduka T."/>
            <person name="Aida M."/>
            <person name="Suzuki H."/>
            <person name="Iijima Y."/>
            <person name="Matsui K."/>
        </authorList>
    </citation>
    <scope>NUCLEOTIDE SEQUENCE</scope>
</reference>
<evidence type="ECO:0000259" key="5">
    <source>
        <dbReference type="Pfam" id="PF01397"/>
    </source>
</evidence>
<dbReference type="EMBL" id="LC198040">
    <property type="protein sequence ID" value="BBD88589.1"/>
    <property type="molecule type" value="mRNA"/>
</dbReference>
<keyword evidence="4" id="KW-0456">Lyase</keyword>
<dbReference type="SUPFAM" id="SSF48239">
    <property type="entry name" value="Terpenoid cyclases/Protein prenyltransferases"/>
    <property type="match status" value="1"/>
</dbReference>
<dbReference type="Gene3D" id="1.50.10.130">
    <property type="entry name" value="Terpene synthase, N-terminal domain"/>
    <property type="match status" value="1"/>
</dbReference>
<dbReference type="FunFam" id="1.10.600.10:FF:000007">
    <property type="entry name" value="Isoprene synthase, chloroplastic"/>
    <property type="match status" value="1"/>
</dbReference>
<dbReference type="InterPro" id="IPR050148">
    <property type="entry name" value="Terpene_synthase-like"/>
</dbReference>
<dbReference type="InterPro" id="IPR044814">
    <property type="entry name" value="Terpene_cyclase_plant_C1"/>
</dbReference>